<name>A0A7C3VGW3_9CYAN</name>
<proteinExistence type="predicted"/>
<gene>
    <name evidence="1" type="ORF">ENR15_08840</name>
</gene>
<reference evidence="1" key="1">
    <citation type="journal article" date="2020" name="mSystems">
        <title>Genome- and Community-Level Interaction Insights into Carbon Utilization and Element Cycling Functions of Hydrothermarchaeota in Hydrothermal Sediment.</title>
        <authorList>
            <person name="Zhou Z."/>
            <person name="Liu Y."/>
            <person name="Xu W."/>
            <person name="Pan J."/>
            <person name="Luo Z.H."/>
            <person name="Li M."/>
        </authorList>
    </citation>
    <scope>NUCLEOTIDE SEQUENCE [LARGE SCALE GENOMIC DNA]</scope>
    <source>
        <strain evidence="1">SpSt-374</strain>
    </source>
</reference>
<organism evidence="1">
    <name type="scientific">Planktothricoides sp. SpSt-374</name>
    <dbReference type="NCBI Taxonomy" id="2282167"/>
    <lineage>
        <taxon>Bacteria</taxon>
        <taxon>Bacillati</taxon>
        <taxon>Cyanobacteriota</taxon>
        <taxon>Cyanophyceae</taxon>
        <taxon>Oscillatoriophycideae</taxon>
        <taxon>Oscillatoriales</taxon>
        <taxon>Oscillatoriaceae</taxon>
        <taxon>Planktothricoides</taxon>
    </lineage>
</organism>
<evidence type="ECO:0000313" key="1">
    <source>
        <dbReference type="EMBL" id="HGG00739.1"/>
    </source>
</evidence>
<comment type="caution">
    <text evidence="1">The sequence shown here is derived from an EMBL/GenBank/DDBJ whole genome shotgun (WGS) entry which is preliminary data.</text>
</comment>
<dbReference type="EMBL" id="DSPX01000086">
    <property type="protein sequence ID" value="HGG00739.1"/>
    <property type="molecule type" value="Genomic_DNA"/>
</dbReference>
<protein>
    <submittedName>
        <fullName evidence="1">Uncharacterized protein</fullName>
    </submittedName>
</protein>
<sequence length="80" mass="8774">MLAQRGNADTIHGVLVMPLRMELSDALAGCCWWCQLASLWEKKPAFSLVVPRFLVEKPGCESAGGKILYGTLLRKPTGWG</sequence>
<accession>A0A7C3VGW3</accession>
<dbReference type="AlphaFoldDB" id="A0A7C3VGW3"/>